<evidence type="ECO:0000259" key="6">
    <source>
        <dbReference type="PROSITE" id="PS50966"/>
    </source>
</evidence>
<feature type="region of interest" description="Disordered" evidence="5">
    <location>
        <begin position="62"/>
        <end position="85"/>
    </location>
</feature>
<evidence type="ECO:0000256" key="3">
    <source>
        <dbReference type="ARBA" id="ARBA00022833"/>
    </source>
</evidence>
<evidence type="ECO:0000313" key="7">
    <source>
        <dbReference type="EMBL" id="SPD03817.1"/>
    </source>
</evidence>
<gene>
    <name evidence="7" type="ORF">FSB_LOCUS31699</name>
</gene>
<dbReference type="PANTHER" id="PTHR31973:SF195">
    <property type="entry name" value="MUDR FAMILY TRANSPOSASE"/>
    <property type="match status" value="1"/>
</dbReference>
<evidence type="ECO:0000256" key="4">
    <source>
        <dbReference type="PROSITE-ProRule" id="PRU00325"/>
    </source>
</evidence>
<dbReference type="Pfam" id="PF04434">
    <property type="entry name" value="SWIM"/>
    <property type="match status" value="1"/>
</dbReference>
<dbReference type="InterPro" id="IPR018289">
    <property type="entry name" value="MULE_transposase_dom"/>
</dbReference>
<evidence type="ECO:0000256" key="5">
    <source>
        <dbReference type="SAM" id="MobiDB-lite"/>
    </source>
</evidence>
<keyword evidence="3" id="KW-0862">Zinc</keyword>
<dbReference type="InterPro" id="IPR007527">
    <property type="entry name" value="Znf_SWIM"/>
</dbReference>
<feature type="compositionally biased region" description="Basic and acidic residues" evidence="5">
    <location>
        <begin position="64"/>
        <end position="77"/>
    </location>
</feature>
<feature type="domain" description="SWIM-type" evidence="6">
    <location>
        <begin position="556"/>
        <end position="588"/>
    </location>
</feature>
<dbReference type="SMART" id="SM00575">
    <property type="entry name" value="ZnF_PMZ"/>
    <property type="match status" value="1"/>
</dbReference>
<keyword evidence="1" id="KW-0479">Metal-binding</keyword>
<sequence length="689" mass="79084">MPMLINDDNAVNHMFDVLNETPQLKGEDVQHANLDGYGGEELQGDYNVLTQPLTTPYCDIPTPLEERGGSSSRHEHLSPTLMDGCDPNRYEEHVPSIVIPVNDDDIQAQDSTHHIPTMEAPSREIIQSTSGGDYSEWLLPDMVRRRRCRCLHVEVTRLSGVARSAEIEFRKGLIFSNKANVQYAAKIYSIDKNQRYKVYESNLTQWGINCTNACSWKLRACQRKKHGFWEITKYSGPHTCTNIDVSKDGKMLDSNLIEREILNQVVADHGVKISTLDAQIFKQYNVKVSYYKLWDAKQKAIARIYGDWVQSYEILPKFMLALQEANPTTVVKFVKKYGFERNTERFQRVFWAFRPCIAGFVHCRPVISIDGTHLYGKYQGKLLIAMAQDANNEIYPLAFAIVENESESTWKWFLGLIKAPCHTTERYNEEAGKRLDEIAVEQWTYSHDGGHRYGAMTTNLSECFNGVLKSARSLPITALVKFTFFKLVSYFDDRRAKIQDQLSSSEVYSKYAMDKLVRCREKAKGHTVTRFDRNRGVFDIRTRPNLGSSYRGEHTHQIKLQEGTCTCGKWQMLKIPCSHIIACRAYQNIDIRQYIDSCYKLTEQLASYSESFEPVKDKPYWQPIEGPTLRPDPTMLCQKGQPKSIRIRNVMDWRENQPKPRCGICQEEGHNRRTCPNVNMGSTSGTGTN</sequence>
<protein>
    <recommendedName>
        <fullName evidence="6">SWIM-type domain-containing protein</fullName>
    </recommendedName>
</protein>
<dbReference type="Pfam" id="PF10551">
    <property type="entry name" value="MULE"/>
    <property type="match status" value="1"/>
</dbReference>
<dbReference type="EMBL" id="OIVN01002455">
    <property type="protein sequence ID" value="SPD03817.1"/>
    <property type="molecule type" value="Genomic_DNA"/>
</dbReference>
<name>A0A2N9GMX6_FAGSY</name>
<dbReference type="PANTHER" id="PTHR31973">
    <property type="entry name" value="POLYPROTEIN, PUTATIVE-RELATED"/>
    <property type="match status" value="1"/>
</dbReference>
<dbReference type="InterPro" id="IPR006564">
    <property type="entry name" value="Znf_PMZ"/>
</dbReference>
<dbReference type="GO" id="GO:0008270">
    <property type="term" value="F:zinc ion binding"/>
    <property type="evidence" value="ECO:0007669"/>
    <property type="project" value="UniProtKB-KW"/>
</dbReference>
<proteinExistence type="predicted"/>
<accession>A0A2N9GMX6</accession>
<evidence type="ECO:0000256" key="2">
    <source>
        <dbReference type="ARBA" id="ARBA00022771"/>
    </source>
</evidence>
<reference evidence="7" key="1">
    <citation type="submission" date="2018-02" db="EMBL/GenBank/DDBJ databases">
        <authorList>
            <person name="Cohen D.B."/>
            <person name="Kent A.D."/>
        </authorList>
    </citation>
    <scope>NUCLEOTIDE SEQUENCE</scope>
</reference>
<dbReference type="AlphaFoldDB" id="A0A2N9GMX6"/>
<keyword evidence="2 4" id="KW-0863">Zinc-finger</keyword>
<dbReference type="PROSITE" id="PS50966">
    <property type="entry name" value="ZF_SWIM"/>
    <property type="match status" value="1"/>
</dbReference>
<evidence type="ECO:0000256" key="1">
    <source>
        <dbReference type="ARBA" id="ARBA00022723"/>
    </source>
</evidence>
<organism evidence="7">
    <name type="scientific">Fagus sylvatica</name>
    <name type="common">Beechnut</name>
    <dbReference type="NCBI Taxonomy" id="28930"/>
    <lineage>
        <taxon>Eukaryota</taxon>
        <taxon>Viridiplantae</taxon>
        <taxon>Streptophyta</taxon>
        <taxon>Embryophyta</taxon>
        <taxon>Tracheophyta</taxon>
        <taxon>Spermatophyta</taxon>
        <taxon>Magnoliopsida</taxon>
        <taxon>eudicotyledons</taxon>
        <taxon>Gunneridae</taxon>
        <taxon>Pentapetalae</taxon>
        <taxon>rosids</taxon>
        <taxon>fabids</taxon>
        <taxon>Fagales</taxon>
        <taxon>Fagaceae</taxon>
        <taxon>Fagus</taxon>
    </lineage>
</organism>